<feature type="region of interest" description="Disordered" evidence="1">
    <location>
        <begin position="86"/>
        <end position="131"/>
    </location>
</feature>
<accession>S8FLI3</accession>
<evidence type="ECO:0000313" key="2">
    <source>
        <dbReference type="EMBL" id="EPT02211.1"/>
    </source>
</evidence>
<protein>
    <submittedName>
        <fullName evidence="2">Uncharacterized protein</fullName>
    </submittedName>
</protein>
<gene>
    <name evidence="2" type="ORF">FOMPIDRAFT_162728</name>
</gene>
<organism evidence="2 3">
    <name type="scientific">Fomitopsis schrenkii</name>
    <name type="common">Brown rot fungus</name>
    <dbReference type="NCBI Taxonomy" id="2126942"/>
    <lineage>
        <taxon>Eukaryota</taxon>
        <taxon>Fungi</taxon>
        <taxon>Dikarya</taxon>
        <taxon>Basidiomycota</taxon>
        <taxon>Agaricomycotina</taxon>
        <taxon>Agaricomycetes</taxon>
        <taxon>Polyporales</taxon>
        <taxon>Fomitopsis</taxon>
    </lineage>
</organism>
<proteinExistence type="predicted"/>
<dbReference type="HOGENOM" id="CLU_1927623_0_0_1"/>
<keyword evidence="3" id="KW-1185">Reference proteome</keyword>
<dbReference type="InParanoid" id="S8FLI3"/>
<evidence type="ECO:0000256" key="1">
    <source>
        <dbReference type="SAM" id="MobiDB-lite"/>
    </source>
</evidence>
<dbReference type="Proteomes" id="UP000015241">
    <property type="component" value="Unassembled WGS sequence"/>
</dbReference>
<reference evidence="2 3" key="1">
    <citation type="journal article" date="2012" name="Science">
        <title>The Paleozoic origin of enzymatic lignin decomposition reconstructed from 31 fungal genomes.</title>
        <authorList>
            <person name="Floudas D."/>
            <person name="Binder M."/>
            <person name="Riley R."/>
            <person name="Barry K."/>
            <person name="Blanchette R.A."/>
            <person name="Henrissat B."/>
            <person name="Martinez A.T."/>
            <person name="Otillar R."/>
            <person name="Spatafora J.W."/>
            <person name="Yadav J.S."/>
            <person name="Aerts A."/>
            <person name="Benoit I."/>
            <person name="Boyd A."/>
            <person name="Carlson A."/>
            <person name="Copeland A."/>
            <person name="Coutinho P.M."/>
            <person name="de Vries R.P."/>
            <person name="Ferreira P."/>
            <person name="Findley K."/>
            <person name="Foster B."/>
            <person name="Gaskell J."/>
            <person name="Glotzer D."/>
            <person name="Gorecki P."/>
            <person name="Heitman J."/>
            <person name="Hesse C."/>
            <person name="Hori C."/>
            <person name="Igarashi K."/>
            <person name="Jurgens J.A."/>
            <person name="Kallen N."/>
            <person name="Kersten P."/>
            <person name="Kohler A."/>
            <person name="Kuees U."/>
            <person name="Kumar T.K.A."/>
            <person name="Kuo A."/>
            <person name="LaButti K."/>
            <person name="Larrondo L.F."/>
            <person name="Lindquist E."/>
            <person name="Ling A."/>
            <person name="Lombard V."/>
            <person name="Lucas S."/>
            <person name="Lundell T."/>
            <person name="Martin R."/>
            <person name="McLaughlin D.J."/>
            <person name="Morgenstern I."/>
            <person name="Morin E."/>
            <person name="Murat C."/>
            <person name="Nagy L.G."/>
            <person name="Nolan M."/>
            <person name="Ohm R.A."/>
            <person name="Patyshakuliyeva A."/>
            <person name="Rokas A."/>
            <person name="Ruiz-Duenas F.J."/>
            <person name="Sabat G."/>
            <person name="Salamov A."/>
            <person name="Samejima M."/>
            <person name="Schmutz J."/>
            <person name="Slot J.C."/>
            <person name="St John F."/>
            <person name="Stenlid J."/>
            <person name="Sun H."/>
            <person name="Sun S."/>
            <person name="Syed K."/>
            <person name="Tsang A."/>
            <person name="Wiebenga A."/>
            <person name="Young D."/>
            <person name="Pisabarro A."/>
            <person name="Eastwood D.C."/>
            <person name="Martin F."/>
            <person name="Cullen D."/>
            <person name="Grigoriev I.V."/>
            <person name="Hibbett D.S."/>
        </authorList>
    </citation>
    <scope>NUCLEOTIDE SEQUENCE</scope>
    <source>
        <strain evidence="3">FP-58527</strain>
    </source>
</reference>
<dbReference type="OrthoDB" id="10601058at2759"/>
<feature type="compositionally biased region" description="Polar residues" evidence="1">
    <location>
        <begin position="103"/>
        <end position="112"/>
    </location>
</feature>
<sequence>MSLPQHKEGHDFQCPIDCRWFTMVGFLGHFEMKHEGRNAMSKRMRDELIKRGDHPEFWRQFWAHCALRPDEYHPAYVRVDYGEPQLDVGEDMEDGEIPEPPNAQKQLQQHVHQPNGCVPPTPAGVFGVKAP</sequence>
<dbReference type="AlphaFoldDB" id="S8FLI3"/>
<name>S8FLI3_FOMSC</name>
<evidence type="ECO:0000313" key="3">
    <source>
        <dbReference type="Proteomes" id="UP000015241"/>
    </source>
</evidence>
<feature type="compositionally biased region" description="Acidic residues" evidence="1">
    <location>
        <begin position="88"/>
        <end position="97"/>
    </location>
</feature>
<dbReference type="EMBL" id="KE504136">
    <property type="protein sequence ID" value="EPT02211.1"/>
    <property type="molecule type" value="Genomic_DNA"/>
</dbReference>